<accession>A0A5B8T1T5</accession>
<dbReference type="AlphaFoldDB" id="A0A5B8T1T5"/>
<organism evidence="2 3">
    <name type="scientific">Pistricoccus aurantiacus</name>
    <dbReference type="NCBI Taxonomy" id="1883414"/>
    <lineage>
        <taxon>Bacteria</taxon>
        <taxon>Pseudomonadati</taxon>
        <taxon>Pseudomonadota</taxon>
        <taxon>Gammaproteobacteria</taxon>
        <taxon>Oceanospirillales</taxon>
        <taxon>Halomonadaceae</taxon>
        <taxon>Pistricoccus</taxon>
    </lineage>
</organism>
<evidence type="ECO:0000259" key="1">
    <source>
        <dbReference type="Pfam" id="PF13490"/>
    </source>
</evidence>
<keyword evidence="3" id="KW-1185">Reference proteome</keyword>
<reference evidence="2 3" key="1">
    <citation type="submission" date="2019-06" db="EMBL/GenBank/DDBJ databases">
        <title>Genome analyses of bacteria isolated from kimchi.</title>
        <authorList>
            <person name="Lee S."/>
            <person name="Ahn S."/>
            <person name="Roh S."/>
        </authorList>
    </citation>
    <scope>NUCLEOTIDE SEQUENCE [LARGE SCALE GENOMIC DNA]</scope>
    <source>
        <strain evidence="2 3">CBA4606</strain>
    </source>
</reference>
<sequence length="68" mass="7886">MVMCKEATRLMSKRLDTRLRLSERLSLRFHTSMCSACRRCDRQFELLHRAGGYRAEAVAAPPEDDADR</sequence>
<dbReference type="KEGG" id="paur:FGL86_17180"/>
<gene>
    <name evidence="2" type="ORF">FGL86_17180</name>
</gene>
<proteinExistence type="predicted"/>
<dbReference type="Pfam" id="PF13490">
    <property type="entry name" value="zf-HC2"/>
    <property type="match status" value="1"/>
</dbReference>
<name>A0A5B8T1T5_9GAMM</name>
<evidence type="ECO:0000313" key="3">
    <source>
        <dbReference type="Proteomes" id="UP000321272"/>
    </source>
</evidence>
<dbReference type="EMBL" id="CP042382">
    <property type="protein sequence ID" value="QEA41013.1"/>
    <property type="molecule type" value="Genomic_DNA"/>
</dbReference>
<protein>
    <submittedName>
        <fullName evidence="2">Zf-HC2 domain-containing protein</fullName>
    </submittedName>
</protein>
<evidence type="ECO:0000313" key="2">
    <source>
        <dbReference type="EMBL" id="QEA41013.1"/>
    </source>
</evidence>
<dbReference type="InterPro" id="IPR027383">
    <property type="entry name" value="Znf_put"/>
</dbReference>
<dbReference type="Proteomes" id="UP000321272">
    <property type="component" value="Chromosome"/>
</dbReference>
<feature type="domain" description="Putative zinc-finger" evidence="1">
    <location>
        <begin position="4"/>
        <end position="38"/>
    </location>
</feature>